<dbReference type="SUPFAM" id="SSF47336">
    <property type="entry name" value="ACP-like"/>
    <property type="match status" value="1"/>
</dbReference>
<keyword evidence="6" id="KW-1185">Reference proteome</keyword>
<dbReference type="PROSITE" id="PS50075">
    <property type="entry name" value="CARRIER"/>
    <property type="match status" value="1"/>
</dbReference>
<feature type="compositionally biased region" description="Basic and acidic residues" evidence="3">
    <location>
        <begin position="30"/>
        <end position="40"/>
    </location>
</feature>
<gene>
    <name evidence="5" type="ordered locus">Sros_6947</name>
</gene>
<evidence type="ECO:0000313" key="5">
    <source>
        <dbReference type="EMBL" id="ACZ89648.1"/>
    </source>
</evidence>
<dbReference type="SMART" id="SM00823">
    <property type="entry name" value="PKS_PP"/>
    <property type="match status" value="1"/>
</dbReference>
<sequence length="131" mass="13746">MCMASPSGPSGGPVAPVARPRADGVPVEEPAGRELSPREAGRRVEEIWRSALGLAGDGTDATFGELGGRAIAAVRIVARIEDDLGIRVKPSDLYGHPRLDSFTRHVVEAGQAVRPRPHGSSTISAWLSPTC</sequence>
<name>D2B7C3_STRRD</name>
<protein>
    <recommendedName>
        <fullName evidence="4">Carrier domain-containing protein</fullName>
    </recommendedName>
</protein>
<evidence type="ECO:0000313" key="6">
    <source>
        <dbReference type="Proteomes" id="UP000002029"/>
    </source>
</evidence>
<feature type="region of interest" description="Disordered" evidence="3">
    <location>
        <begin position="112"/>
        <end position="131"/>
    </location>
</feature>
<evidence type="ECO:0000256" key="3">
    <source>
        <dbReference type="SAM" id="MobiDB-lite"/>
    </source>
</evidence>
<feature type="domain" description="Carrier" evidence="4">
    <location>
        <begin position="35"/>
        <end position="110"/>
    </location>
</feature>
<feature type="compositionally biased region" description="Low complexity" evidence="3">
    <location>
        <begin position="1"/>
        <end position="18"/>
    </location>
</feature>
<feature type="region of interest" description="Disordered" evidence="3">
    <location>
        <begin position="1"/>
        <end position="40"/>
    </location>
</feature>
<dbReference type="eggNOG" id="COG1020">
    <property type="taxonomic scope" value="Bacteria"/>
</dbReference>
<organism evidence="5 6">
    <name type="scientific">Streptosporangium roseum (strain ATCC 12428 / DSM 43021 / JCM 3005 / KCTC 9067 / NCIMB 10171 / NRRL 2505 / NI 9100)</name>
    <dbReference type="NCBI Taxonomy" id="479432"/>
    <lineage>
        <taxon>Bacteria</taxon>
        <taxon>Bacillati</taxon>
        <taxon>Actinomycetota</taxon>
        <taxon>Actinomycetes</taxon>
        <taxon>Streptosporangiales</taxon>
        <taxon>Streptosporangiaceae</taxon>
        <taxon>Streptosporangium</taxon>
    </lineage>
</organism>
<dbReference type="Pfam" id="PF00550">
    <property type="entry name" value="PP-binding"/>
    <property type="match status" value="1"/>
</dbReference>
<reference evidence="5 6" key="1">
    <citation type="journal article" date="2010" name="Stand. Genomic Sci.">
        <title>Complete genome sequence of Streptosporangium roseum type strain (NI 9100).</title>
        <authorList>
            <person name="Nolan M."/>
            <person name="Sikorski J."/>
            <person name="Jando M."/>
            <person name="Lucas S."/>
            <person name="Lapidus A."/>
            <person name="Glavina Del Rio T."/>
            <person name="Chen F."/>
            <person name="Tice H."/>
            <person name="Pitluck S."/>
            <person name="Cheng J.F."/>
            <person name="Chertkov O."/>
            <person name="Sims D."/>
            <person name="Meincke L."/>
            <person name="Brettin T."/>
            <person name="Han C."/>
            <person name="Detter J.C."/>
            <person name="Bruce D."/>
            <person name="Goodwin L."/>
            <person name="Land M."/>
            <person name="Hauser L."/>
            <person name="Chang Y.J."/>
            <person name="Jeffries C.D."/>
            <person name="Ivanova N."/>
            <person name="Mavromatis K."/>
            <person name="Mikhailova N."/>
            <person name="Chen A."/>
            <person name="Palaniappan K."/>
            <person name="Chain P."/>
            <person name="Rohde M."/>
            <person name="Goker M."/>
            <person name="Bristow J."/>
            <person name="Eisen J.A."/>
            <person name="Markowitz V."/>
            <person name="Hugenholtz P."/>
            <person name="Kyrpides N.C."/>
            <person name="Klenk H.P."/>
        </authorList>
    </citation>
    <scope>NUCLEOTIDE SEQUENCE [LARGE SCALE GENOMIC DNA]</scope>
    <source>
        <strain evidence="6">ATCC 12428 / DSM 43021 / JCM 3005 / NI 9100</strain>
    </source>
</reference>
<dbReference type="InterPro" id="IPR020806">
    <property type="entry name" value="PKS_PP-bd"/>
</dbReference>
<dbReference type="Proteomes" id="UP000002029">
    <property type="component" value="Chromosome"/>
</dbReference>
<dbReference type="GO" id="GO:0031177">
    <property type="term" value="F:phosphopantetheine binding"/>
    <property type="evidence" value="ECO:0007669"/>
    <property type="project" value="InterPro"/>
</dbReference>
<dbReference type="STRING" id="479432.Sros_6947"/>
<evidence type="ECO:0000256" key="2">
    <source>
        <dbReference type="ARBA" id="ARBA00022553"/>
    </source>
</evidence>
<proteinExistence type="predicted"/>
<dbReference type="AlphaFoldDB" id="D2B7C3"/>
<accession>D2B7C3</accession>
<dbReference type="OrthoDB" id="9757559at2"/>
<keyword evidence="2" id="KW-0597">Phosphoprotein</keyword>
<dbReference type="HOGENOM" id="CLU_1926432_0_0_11"/>
<dbReference type="KEGG" id="sro:Sros_6947"/>
<dbReference type="EMBL" id="CP001814">
    <property type="protein sequence ID" value="ACZ89648.1"/>
    <property type="molecule type" value="Genomic_DNA"/>
</dbReference>
<dbReference type="InterPro" id="IPR009081">
    <property type="entry name" value="PP-bd_ACP"/>
</dbReference>
<evidence type="ECO:0000259" key="4">
    <source>
        <dbReference type="PROSITE" id="PS50075"/>
    </source>
</evidence>
<keyword evidence="1" id="KW-0596">Phosphopantetheine</keyword>
<evidence type="ECO:0000256" key="1">
    <source>
        <dbReference type="ARBA" id="ARBA00022450"/>
    </source>
</evidence>
<dbReference type="InterPro" id="IPR036736">
    <property type="entry name" value="ACP-like_sf"/>
</dbReference>
<feature type="compositionally biased region" description="Polar residues" evidence="3">
    <location>
        <begin position="119"/>
        <end position="131"/>
    </location>
</feature>
<dbReference type="Gene3D" id="1.10.1200.10">
    <property type="entry name" value="ACP-like"/>
    <property type="match status" value="1"/>
</dbReference>